<organism evidence="3">
    <name type="scientific">marine sediment metagenome</name>
    <dbReference type="NCBI Taxonomy" id="412755"/>
    <lineage>
        <taxon>unclassified sequences</taxon>
        <taxon>metagenomes</taxon>
        <taxon>ecological metagenomes</taxon>
    </lineage>
</organism>
<sequence length="361" mass="39063">MSTKERRFYCYTDSGGTFTDSLIIDEQGNMFSGKAPTTPASLDESHIASIRAAIEGLGMTWEEFVPQIDIAAFGTTAMINTIVQRRGAKVGAIVTAGFELLSWMGRGSQTYSEYSWQGILHSITHRRLEDLVPYDLVRGATERIDCNGKAFIPLYENEVKEATADLIAKDVDAIVILFLYSYLNSSHELRAKQIVEEMVASAGKNIKVFASCEVNPIMKELARFNSVAIEAYAGDICRKSLAKSEERLRASGYSKALQVTLSHGGLMPFQHARMVETAMSGPAGGIMGGKYLADVYGFENVITTDVGGTSFDVGLVTKGRVGVKSEPVVARFILSVPCAEVTSIGAGGGTIAYLDPYTGRL</sequence>
<gene>
    <name evidence="3" type="ORF">S06H3_14558</name>
</gene>
<accession>X1KB74</accession>
<dbReference type="InterPro" id="IPR008040">
    <property type="entry name" value="Hydant_A_N"/>
</dbReference>
<dbReference type="InterPro" id="IPR045079">
    <property type="entry name" value="Oxoprolinase-like"/>
</dbReference>
<feature type="domain" description="Hydantoinase/oxoprolinase N-terminal" evidence="2">
    <location>
        <begin position="13"/>
        <end position="198"/>
    </location>
</feature>
<comment type="caution">
    <text evidence="3">The sequence shown here is derived from an EMBL/GenBank/DDBJ whole genome shotgun (WGS) entry which is preliminary data.</text>
</comment>
<evidence type="ECO:0000259" key="1">
    <source>
        <dbReference type="Pfam" id="PF01968"/>
    </source>
</evidence>
<dbReference type="InterPro" id="IPR002821">
    <property type="entry name" value="Hydantoinase_A"/>
</dbReference>
<dbReference type="Pfam" id="PF01968">
    <property type="entry name" value="Hydantoinase_A"/>
    <property type="match status" value="1"/>
</dbReference>
<dbReference type="PANTHER" id="PTHR11365">
    <property type="entry name" value="5-OXOPROLINASE RELATED"/>
    <property type="match status" value="1"/>
</dbReference>
<evidence type="ECO:0000259" key="2">
    <source>
        <dbReference type="Pfam" id="PF05378"/>
    </source>
</evidence>
<dbReference type="Pfam" id="PF05378">
    <property type="entry name" value="Hydant_A_N"/>
    <property type="match status" value="1"/>
</dbReference>
<evidence type="ECO:0008006" key="4">
    <source>
        <dbReference type="Google" id="ProtNLM"/>
    </source>
</evidence>
<proteinExistence type="predicted"/>
<feature type="domain" description="Hydantoinase A/oxoprolinase" evidence="1">
    <location>
        <begin position="223"/>
        <end position="354"/>
    </location>
</feature>
<dbReference type="PANTHER" id="PTHR11365:SF23">
    <property type="entry name" value="HYPOTHETICAL 5-OXOPROLINASE (EUROFUNG)-RELATED"/>
    <property type="match status" value="1"/>
</dbReference>
<protein>
    <recommendedName>
        <fullName evidence="4">Hydantoinase/oxoprolinase N-terminal domain-containing protein</fullName>
    </recommendedName>
</protein>
<dbReference type="GO" id="GO:0017168">
    <property type="term" value="F:5-oxoprolinase (ATP-hydrolyzing) activity"/>
    <property type="evidence" value="ECO:0007669"/>
    <property type="project" value="TreeGrafter"/>
</dbReference>
<reference evidence="3" key="1">
    <citation type="journal article" date="2014" name="Front. Microbiol.">
        <title>High frequency of phylogenetically diverse reductive dehalogenase-homologous genes in deep subseafloor sedimentary metagenomes.</title>
        <authorList>
            <person name="Kawai M."/>
            <person name="Futagami T."/>
            <person name="Toyoda A."/>
            <person name="Takaki Y."/>
            <person name="Nishi S."/>
            <person name="Hori S."/>
            <person name="Arai W."/>
            <person name="Tsubouchi T."/>
            <person name="Morono Y."/>
            <person name="Uchiyama I."/>
            <person name="Ito T."/>
            <person name="Fujiyama A."/>
            <person name="Inagaki F."/>
            <person name="Takami H."/>
        </authorList>
    </citation>
    <scope>NUCLEOTIDE SEQUENCE</scope>
    <source>
        <strain evidence="3">Expedition CK06-06</strain>
    </source>
</reference>
<dbReference type="GO" id="GO:0005829">
    <property type="term" value="C:cytosol"/>
    <property type="evidence" value="ECO:0007669"/>
    <property type="project" value="TreeGrafter"/>
</dbReference>
<dbReference type="GO" id="GO:0006749">
    <property type="term" value="P:glutathione metabolic process"/>
    <property type="evidence" value="ECO:0007669"/>
    <property type="project" value="TreeGrafter"/>
</dbReference>
<evidence type="ECO:0000313" key="3">
    <source>
        <dbReference type="EMBL" id="GAI03863.1"/>
    </source>
</evidence>
<dbReference type="EMBL" id="BARV01007122">
    <property type="protein sequence ID" value="GAI03863.1"/>
    <property type="molecule type" value="Genomic_DNA"/>
</dbReference>
<name>X1KB74_9ZZZZ</name>
<feature type="non-terminal residue" evidence="3">
    <location>
        <position position="361"/>
    </location>
</feature>
<dbReference type="AlphaFoldDB" id="X1KB74"/>